<dbReference type="RefSeq" id="WP_264814387.1">
    <property type="nucleotide sequence ID" value="NZ_BAPV01000004.1"/>
</dbReference>
<dbReference type="InterPro" id="IPR036412">
    <property type="entry name" value="HAD-like_sf"/>
</dbReference>
<dbReference type="SFLD" id="SFLDG01129">
    <property type="entry name" value="C1.5:_HAD__Beta-PGM__Phosphata"/>
    <property type="match status" value="1"/>
</dbReference>
<name>A0ABQ0PYC6_9PROT</name>
<dbReference type="InterPro" id="IPR041492">
    <property type="entry name" value="HAD_2"/>
</dbReference>
<dbReference type="PRINTS" id="PR00413">
    <property type="entry name" value="HADHALOGNASE"/>
</dbReference>
<dbReference type="InterPro" id="IPR006439">
    <property type="entry name" value="HAD-SF_hydro_IA"/>
</dbReference>
<dbReference type="NCBIfam" id="TIGR01509">
    <property type="entry name" value="HAD-SF-IA-v3"/>
    <property type="match status" value="1"/>
</dbReference>
<reference evidence="1" key="1">
    <citation type="submission" date="2013-04" db="EMBL/GenBank/DDBJ databases">
        <title>The genome sequencing project of 58 acetic acid bacteria.</title>
        <authorList>
            <person name="Okamoto-Kainuma A."/>
            <person name="Ishikawa M."/>
            <person name="Umino S."/>
            <person name="Koizumi Y."/>
            <person name="Shiwa Y."/>
            <person name="Yoshikawa H."/>
            <person name="Matsutani M."/>
            <person name="Matsushita K."/>
        </authorList>
    </citation>
    <scope>NUCLEOTIDE SEQUENCE</scope>
    <source>
        <strain evidence="1">NRIC 0535</strain>
    </source>
</reference>
<sequence>MSAAISDDDGTNPATSEFSLDDHVFDAIIFDCDGTIADTLPVHFLTFQEALGEVGYTLERDWYFARTGLSSDKLFNAYEQSFGLTLDRPTLLARCKLLYQNHLDKLREHGFAATIAREQFGHVPMAVASAGMKSAVTSTLQTLDLLELFDTVVTIEDVKHGKPAPDLYLLAAERLNVAPARCLVFEDTEEGLEAAHNAGMRAVDVRPHLTPSA</sequence>
<dbReference type="Pfam" id="PF13419">
    <property type="entry name" value="HAD_2"/>
    <property type="match status" value="1"/>
</dbReference>
<dbReference type="Proteomes" id="UP001062776">
    <property type="component" value="Unassembled WGS sequence"/>
</dbReference>
<protein>
    <submittedName>
        <fullName evidence="1">Phosphatase/phosphohexomutase</fullName>
    </submittedName>
</protein>
<dbReference type="PANTHER" id="PTHR43481:SF4">
    <property type="entry name" value="GLYCEROL-1-PHOSPHATE PHOSPHOHYDROLASE 1-RELATED"/>
    <property type="match status" value="1"/>
</dbReference>
<evidence type="ECO:0000313" key="1">
    <source>
        <dbReference type="EMBL" id="GBQ84660.1"/>
    </source>
</evidence>
<dbReference type="Gene3D" id="1.10.150.240">
    <property type="entry name" value="Putative phosphatase, domain 2"/>
    <property type="match status" value="1"/>
</dbReference>
<comment type="caution">
    <text evidence="1">The sequence shown here is derived from an EMBL/GenBank/DDBJ whole genome shotgun (WGS) entry which is preliminary data.</text>
</comment>
<dbReference type="PANTHER" id="PTHR43481">
    <property type="entry name" value="FRUCTOSE-1-PHOSPHATE PHOSPHATASE"/>
    <property type="match status" value="1"/>
</dbReference>
<keyword evidence="2" id="KW-1185">Reference proteome</keyword>
<dbReference type="InterPro" id="IPR023214">
    <property type="entry name" value="HAD_sf"/>
</dbReference>
<gene>
    <name evidence="1" type="ORF">AA0535_0556</name>
</gene>
<dbReference type="SUPFAM" id="SSF56784">
    <property type="entry name" value="HAD-like"/>
    <property type="match status" value="1"/>
</dbReference>
<evidence type="ECO:0000313" key="2">
    <source>
        <dbReference type="Proteomes" id="UP001062776"/>
    </source>
</evidence>
<accession>A0ABQ0PYC6</accession>
<dbReference type="SFLD" id="SFLDS00003">
    <property type="entry name" value="Haloacid_Dehalogenase"/>
    <property type="match status" value="1"/>
</dbReference>
<dbReference type="Gene3D" id="3.40.50.1000">
    <property type="entry name" value="HAD superfamily/HAD-like"/>
    <property type="match status" value="1"/>
</dbReference>
<dbReference type="EMBL" id="BAPV01000004">
    <property type="protein sequence ID" value="GBQ84660.1"/>
    <property type="molecule type" value="Genomic_DNA"/>
</dbReference>
<proteinExistence type="predicted"/>
<organism evidence="1 2">
    <name type="scientific">Asaia krungthepensis NRIC 0535</name>
    <dbReference type="NCBI Taxonomy" id="1307925"/>
    <lineage>
        <taxon>Bacteria</taxon>
        <taxon>Pseudomonadati</taxon>
        <taxon>Pseudomonadota</taxon>
        <taxon>Alphaproteobacteria</taxon>
        <taxon>Acetobacterales</taxon>
        <taxon>Acetobacteraceae</taxon>
        <taxon>Asaia</taxon>
    </lineage>
</organism>
<dbReference type="InterPro" id="IPR023198">
    <property type="entry name" value="PGP-like_dom2"/>
</dbReference>
<dbReference type="InterPro" id="IPR051806">
    <property type="entry name" value="HAD-like_SPP"/>
</dbReference>